<sequence>MATPSQRAPDIYASLLLPKGHGYPLWLPGPPSNLPNGTQIGDLGILNDDGGFTYLFNMCKDASDENRAPPGFEPLKGIREPRYCQLEVNSVISSSVLSHSKSTAAAVLVLPDGAECYDSEQVNLFKEYAVANAHSWYKYFNGPGQGRRIHNGMLYLVTGYDKCHSWGSACYSHHIESGGASLKFLLGEARYKWERETYSGIYQRSHQRDPTPGAAANQTVFLRGFSISVRVRTIFKSVSVVFIDGTMPPFGTEVPYSKSQLGIGPAPSGGHWAGFSVRTGLVGGRSGLVPKISDEGYAMATIRVRTWATEDMVSMRPQSGYPQWEELRVPFKVLPVRGKGREVVASSVGHSSESGVEEFCLYVVQFRAVALLYESKRYMLSSLSSRILTGAKSQSLGQRAGARLRPRVKARPE</sequence>
<gene>
    <name evidence="1" type="ORF">ARMSODRAFT_978859</name>
</gene>
<dbReference type="Proteomes" id="UP000218334">
    <property type="component" value="Unassembled WGS sequence"/>
</dbReference>
<dbReference type="AlphaFoldDB" id="A0A2H3B227"/>
<evidence type="ECO:0000313" key="1">
    <source>
        <dbReference type="EMBL" id="PBK64915.1"/>
    </source>
</evidence>
<name>A0A2H3B227_9AGAR</name>
<proteinExistence type="predicted"/>
<keyword evidence="2" id="KW-1185">Reference proteome</keyword>
<reference evidence="2" key="1">
    <citation type="journal article" date="2017" name="Nat. Ecol. Evol.">
        <title>Genome expansion and lineage-specific genetic innovations in the forest pathogenic fungi Armillaria.</title>
        <authorList>
            <person name="Sipos G."/>
            <person name="Prasanna A.N."/>
            <person name="Walter M.C."/>
            <person name="O'Connor E."/>
            <person name="Balint B."/>
            <person name="Krizsan K."/>
            <person name="Kiss B."/>
            <person name="Hess J."/>
            <person name="Varga T."/>
            <person name="Slot J."/>
            <person name="Riley R."/>
            <person name="Boka B."/>
            <person name="Rigling D."/>
            <person name="Barry K."/>
            <person name="Lee J."/>
            <person name="Mihaltcheva S."/>
            <person name="LaButti K."/>
            <person name="Lipzen A."/>
            <person name="Waldron R."/>
            <person name="Moloney N.M."/>
            <person name="Sperisen C."/>
            <person name="Kredics L."/>
            <person name="Vagvoelgyi C."/>
            <person name="Patrignani A."/>
            <person name="Fitzpatrick D."/>
            <person name="Nagy I."/>
            <person name="Doyle S."/>
            <person name="Anderson J.B."/>
            <person name="Grigoriev I.V."/>
            <person name="Gueldener U."/>
            <person name="Muensterkoetter M."/>
            <person name="Nagy L.G."/>
        </authorList>
    </citation>
    <scope>NUCLEOTIDE SEQUENCE [LARGE SCALE GENOMIC DNA]</scope>
    <source>
        <strain evidence="2">28-4</strain>
    </source>
</reference>
<dbReference type="EMBL" id="KZ293449">
    <property type="protein sequence ID" value="PBK64915.1"/>
    <property type="molecule type" value="Genomic_DNA"/>
</dbReference>
<evidence type="ECO:0000313" key="2">
    <source>
        <dbReference type="Proteomes" id="UP000218334"/>
    </source>
</evidence>
<accession>A0A2H3B227</accession>
<dbReference type="STRING" id="1076256.A0A2H3B227"/>
<protein>
    <submittedName>
        <fullName evidence="1">Uncharacterized protein</fullName>
    </submittedName>
</protein>
<organism evidence="1 2">
    <name type="scientific">Armillaria solidipes</name>
    <dbReference type="NCBI Taxonomy" id="1076256"/>
    <lineage>
        <taxon>Eukaryota</taxon>
        <taxon>Fungi</taxon>
        <taxon>Dikarya</taxon>
        <taxon>Basidiomycota</taxon>
        <taxon>Agaricomycotina</taxon>
        <taxon>Agaricomycetes</taxon>
        <taxon>Agaricomycetidae</taxon>
        <taxon>Agaricales</taxon>
        <taxon>Marasmiineae</taxon>
        <taxon>Physalacriaceae</taxon>
        <taxon>Armillaria</taxon>
    </lineage>
</organism>